<sequence length="226" mass="25730">MGCYYLNMRRDDHQRQPSQVHHPWFSRAYILTQSLLESIVHPWRAHQGQRALGKTLIIGAGTGLDIPTLSQNAHEVTLLEPDPTFCTFLKTRYPTFPCLNSPAEQIPLDDESIDTVISTLVLCSVQDLCQSLQEIWRVLRQDGQFLFLEHVAHDAPWWHSVQNTLTPLWEKVGGGCQLNRPTLLALKQTGFVITDLSRPHQGILFPVVQGRAIKPRPVQSHQETHH</sequence>
<accession>A0A2T2WTX7</accession>
<keyword evidence="2" id="KW-0808">Transferase</keyword>
<organism evidence="2 3">
    <name type="scientific">Sulfobacillus thermosulfidooxidans</name>
    <dbReference type="NCBI Taxonomy" id="28034"/>
    <lineage>
        <taxon>Bacteria</taxon>
        <taxon>Bacillati</taxon>
        <taxon>Bacillota</taxon>
        <taxon>Clostridia</taxon>
        <taxon>Eubacteriales</taxon>
        <taxon>Clostridiales Family XVII. Incertae Sedis</taxon>
        <taxon>Sulfobacillus</taxon>
    </lineage>
</organism>
<dbReference type="PANTHER" id="PTHR45036">
    <property type="entry name" value="METHYLTRANSFERASE LIKE 7B"/>
    <property type="match status" value="1"/>
</dbReference>
<dbReference type="InterPro" id="IPR052356">
    <property type="entry name" value="Thiol_S-MT"/>
</dbReference>
<dbReference type="GO" id="GO:0008757">
    <property type="term" value="F:S-adenosylmethionine-dependent methyltransferase activity"/>
    <property type="evidence" value="ECO:0007669"/>
    <property type="project" value="InterPro"/>
</dbReference>
<proteinExistence type="predicted"/>
<dbReference type="InterPro" id="IPR013216">
    <property type="entry name" value="Methyltransf_11"/>
</dbReference>
<comment type="caution">
    <text evidence="2">The sequence shown here is derived from an EMBL/GenBank/DDBJ whole genome shotgun (WGS) entry which is preliminary data.</text>
</comment>
<dbReference type="Gene3D" id="3.40.50.150">
    <property type="entry name" value="Vaccinia Virus protein VP39"/>
    <property type="match status" value="1"/>
</dbReference>
<keyword evidence="2" id="KW-0489">Methyltransferase</keyword>
<protein>
    <submittedName>
        <fullName evidence="2">Methyltransferase type 11</fullName>
    </submittedName>
</protein>
<dbReference type="AlphaFoldDB" id="A0A2T2WTX7"/>
<dbReference type="SUPFAM" id="SSF53335">
    <property type="entry name" value="S-adenosyl-L-methionine-dependent methyltransferases"/>
    <property type="match status" value="1"/>
</dbReference>
<evidence type="ECO:0000313" key="3">
    <source>
        <dbReference type="Proteomes" id="UP000242705"/>
    </source>
</evidence>
<dbReference type="CDD" id="cd02440">
    <property type="entry name" value="AdoMet_MTases"/>
    <property type="match status" value="1"/>
</dbReference>
<dbReference type="InterPro" id="IPR029063">
    <property type="entry name" value="SAM-dependent_MTases_sf"/>
</dbReference>
<dbReference type="PANTHER" id="PTHR45036:SF1">
    <property type="entry name" value="METHYLTRANSFERASE LIKE 7A"/>
    <property type="match status" value="1"/>
</dbReference>
<dbReference type="GO" id="GO:0032259">
    <property type="term" value="P:methylation"/>
    <property type="evidence" value="ECO:0007669"/>
    <property type="project" value="UniProtKB-KW"/>
</dbReference>
<gene>
    <name evidence="2" type="ORF">C7B47_11710</name>
</gene>
<dbReference type="EMBL" id="PXYX01000027">
    <property type="protein sequence ID" value="PSR25653.1"/>
    <property type="molecule type" value="Genomic_DNA"/>
</dbReference>
<name>A0A2T2WTX7_SULTH</name>
<evidence type="ECO:0000259" key="1">
    <source>
        <dbReference type="Pfam" id="PF08241"/>
    </source>
</evidence>
<feature type="domain" description="Methyltransferase type 11" evidence="1">
    <location>
        <begin position="58"/>
        <end position="147"/>
    </location>
</feature>
<reference evidence="2 3" key="1">
    <citation type="journal article" date="2014" name="BMC Genomics">
        <title>Comparison of environmental and isolate Sulfobacillus genomes reveals diverse carbon, sulfur, nitrogen, and hydrogen metabolisms.</title>
        <authorList>
            <person name="Justice N.B."/>
            <person name="Norman A."/>
            <person name="Brown C.T."/>
            <person name="Singh A."/>
            <person name="Thomas B.C."/>
            <person name="Banfield J.F."/>
        </authorList>
    </citation>
    <scope>NUCLEOTIDE SEQUENCE [LARGE SCALE GENOMIC DNA]</scope>
    <source>
        <strain evidence="2">AMDSBA5</strain>
    </source>
</reference>
<evidence type="ECO:0000313" key="2">
    <source>
        <dbReference type="EMBL" id="PSR25653.1"/>
    </source>
</evidence>
<dbReference type="Proteomes" id="UP000242705">
    <property type="component" value="Unassembled WGS sequence"/>
</dbReference>
<dbReference type="Pfam" id="PF08241">
    <property type="entry name" value="Methyltransf_11"/>
    <property type="match status" value="1"/>
</dbReference>